<feature type="compositionally biased region" description="Low complexity" evidence="1">
    <location>
        <begin position="245"/>
        <end position="261"/>
    </location>
</feature>
<keyword evidence="4" id="KW-1185">Reference proteome</keyword>
<feature type="non-terminal residue" evidence="3">
    <location>
        <position position="630"/>
    </location>
</feature>
<comment type="caution">
    <text evidence="3">The sequence shown here is derived from an EMBL/GenBank/DDBJ whole genome shotgun (WGS) entry which is preliminary data.</text>
</comment>
<dbReference type="AlphaFoldDB" id="K0S014"/>
<feature type="region of interest" description="Disordered" evidence="1">
    <location>
        <begin position="42"/>
        <end position="88"/>
    </location>
</feature>
<keyword evidence="2" id="KW-0472">Membrane</keyword>
<keyword evidence="2" id="KW-0812">Transmembrane</keyword>
<keyword evidence="2" id="KW-1133">Transmembrane helix</keyword>
<organism evidence="3 4">
    <name type="scientific">Thalassiosira oceanica</name>
    <name type="common">Marine diatom</name>
    <dbReference type="NCBI Taxonomy" id="159749"/>
    <lineage>
        <taxon>Eukaryota</taxon>
        <taxon>Sar</taxon>
        <taxon>Stramenopiles</taxon>
        <taxon>Ochrophyta</taxon>
        <taxon>Bacillariophyta</taxon>
        <taxon>Coscinodiscophyceae</taxon>
        <taxon>Thalassiosirophycidae</taxon>
        <taxon>Thalassiosirales</taxon>
        <taxon>Thalassiosiraceae</taxon>
        <taxon>Thalassiosira</taxon>
    </lineage>
</organism>
<dbReference type="Proteomes" id="UP000266841">
    <property type="component" value="Unassembled WGS sequence"/>
</dbReference>
<feature type="region of interest" description="Disordered" evidence="1">
    <location>
        <begin position="1"/>
        <end position="26"/>
    </location>
</feature>
<feature type="compositionally biased region" description="Basic and acidic residues" evidence="1">
    <location>
        <begin position="1"/>
        <end position="15"/>
    </location>
</feature>
<protein>
    <submittedName>
        <fullName evidence="3">Uncharacterized protein</fullName>
    </submittedName>
</protein>
<proteinExistence type="predicted"/>
<name>K0S014_THAOC</name>
<evidence type="ECO:0000313" key="4">
    <source>
        <dbReference type="Proteomes" id="UP000266841"/>
    </source>
</evidence>
<sequence length="630" mass="70009">MRRCRPARENTKKIQAETPRNPPASPAGFFLCNSLYFGRGGKAPPVRPPSRLEEADHGRQPSRLLPAVGDTGGPEISQAAPQHTRGGLRARRCRQRRCDNAYLFPTAVLFVCSHVASFRVYELEMGESALPDRVEGGVAIDLKKDSVLVASSYPNRRSAESSSGAVNGRPDQSYVNLLFIIFYWTVLDTTSGADPAGEGANTARKILSTKRGGSPGLPRIARGSAVDGTGVFAERSPSDCELMNSRQRSQKAAAASTTRRAAGGGRHPARAARPQDDEDEGRTNRQRESRRDCRCRRCPEWPVLTAGRLVTVSVLFCGLVVILSCLSSLPGSVGAHSGERASSLAQLPPEQFHHRSSTESPFLTLAACCILSLCNQIVYTHIPVRIMPDTPSLRDIGGKRTHDEAFLEDDEVATADAEHPRGVALVHVANIKRASKEEKIKTTINRFKHFCANHPQEYKGFHINANTVLENVPYEVWDDNSDDSLVGHFMTYLITACYLNQPSKRLAYRTPIQLASTLKEHVINLHKAKSKTSTFKKHSVFPQRDSEDFMLCYYFCLPYLLLMMDESIIETNTLFPSFAAKVYQKKKQSSDDEELFSGKDDKKVLSRVSDLFNQLMDWGYEMIYDLYGDM</sequence>
<accession>K0S014</accession>
<dbReference type="EMBL" id="AGNL01035868">
    <property type="protein sequence ID" value="EJK54401.1"/>
    <property type="molecule type" value="Genomic_DNA"/>
</dbReference>
<reference evidence="3 4" key="1">
    <citation type="journal article" date="2012" name="Genome Biol.">
        <title>Genome and low-iron response of an oceanic diatom adapted to chronic iron limitation.</title>
        <authorList>
            <person name="Lommer M."/>
            <person name="Specht M."/>
            <person name="Roy A.S."/>
            <person name="Kraemer L."/>
            <person name="Andreson R."/>
            <person name="Gutowska M.A."/>
            <person name="Wolf J."/>
            <person name="Bergner S.V."/>
            <person name="Schilhabel M.B."/>
            <person name="Klostermeier U.C."/>
            <person name="Beiko R.G."/>
            <person name="Rosenstiel P."/>
            <person name="Hippler M."/>
            <person name="Laroche J."/>
        </authorList>
    </citation>
    <scope>NUCLEOTIDE SEQUENCE [LARGE SCALE GENOMIC DNA]</scope>
    <source>
        <strain evidence="3 4">CCMP1005</strain>
    </source>
</reference>
<evidence type="ECO:0000313" key="3">
    <source>
        <dbReference type="EMBL" id="EJK54401.1"/>
    </source>
</evidence>
<feature type="transmembrane region" description="Helical" evidence="2">
    <location>
        <begin position="101"/>
        <end position="121"/>
    </location>
</feature>
<feature type="region of interest" description="Disordered" evidence="1">
    <location>
        <begin position="236"/>
        <end position="289"/>
    </location>
</feature>
<evidence type="ECO:0000256" key="1">
    <source>
        <dbReference type="SAM" id="MobiDB-lite"/>
    </source>
</evidence>
<gene>
    <name evidence="3" type="ORF">THAOC_25972</name>
</gene>
<feature type="compositionally biased region" description="Basic and acidic residues" evidence="1">
    <location>
        <begin position="50"/>
        <end position="59"/>
    </location>
</feature>
<evidence type="ECO:0000256" key="2">
    <source>
        <dbReference type="SAM" id="Phobius"/>
    </source>
</evidence>